<dbReference type="AlphaFoldDB" id="L1I500"/>
<dbReference type="SMART" id="SM00248">
    <property type="entry name" value="ANK"/>
    <property type="match status" value="3"/>
</dbReference>
<dbReference type="Gene3D" id="3.40.630.30">
    <property type="match status" value="1"/>
</dbReference>
<evidence type="ECO:0000256" key="2">
    <source>
        <dbReference type="ARBA" id="ARBA00023043"/>
    </source>
</evidence>
<evidence type="ECO:0000256" key="3">
    <source>
        <dbReference type="PROSITE-ProRule" id="PRU00023"/>
    </source>
</evidence>
<dbReference type="HOGENOM" id="CLU_327194_0_0_1"/>
<feature type="compositionally biased region" description="Pro residues" evidence="4">
    <location>
        <begin position="677"/>
        <end position="686"/>
    </location>
</feature>
<dbReference type="PaxDb" id="55529-EKX31291"/>
<dbReference type="STRING" id="905079.L1I500"/>
<dbReference type="OrthoDB" id="674805at2759"/>
<dbReference type="PROSITE" id="PS50297">
    <property type="entry name" value="ANK_REP_REGION"/>
    <property type="match status" value="2"/>
</dbReference>
<organism evidence="5">
    <name type="scientific">Guillardia theta (strain CCMP2712)</name>
    <name type="common">Cryptophyte</name>
    <dbReference type="NCBI Taxonomy" id="905079"/>
    <lineage>
        <taxon>Eukaryota</taxon>
        <taxon>Cryptophyceae</taxon>
        <taxon>Pyrenomonadales</taxon>
        <taxon>Geminigeraceae</taxon>
        <taxon>Guillardia</taxon>
    </lineage>
</organism>
<dbReference type="RefSeq" id="XP_005818271.1">
    <property type="nucleotide sequence ID" value="XM_005818214.1"/>
</dbReference>
<dbReference type="eggNOG" id="KOG1710">
    <property type="taxonomic scope" value="Eukaryota"/>
</dbReference>
<feature type="region of interest" description="Disordered" evidence="4">
    <location>
        <begin position="625"/>
        <end position="705"/>
    </location>
</feature>
<proteinExistence type="predicted"/>
<sequence length="880" mass="100173">MVDSILKSGIVKTSDLLDHVRLGNIEKLEAIFSDPAVRLMGGPNIVDEYGVSPIHVAAADGNFEIVRYLVRAGADPDLATKKEKRTALHYATMNKNLTLVQYLLEIEASSDVLDIYGKTALRYAVNEDVMRAMKERSDLNQHIKKIESYFPKFYSYVGGTITRPKLQHSREVVFAYKLYREEVKDLNYDQNLDVPLPVVPGIESVRQALKQMATGIGDTEGIISFMGNKHDIAHSLELKMIKAFIKYTMYKHKESFQLLINDIFVVSNFRRSHIASAITIFLINRCLKDDRRISKVFVLISEMQGVAVKFFRSLGFSLMPQDAIPKKLRQFGKDVWGMQDTKKKFEKLRAVMEQGLAVHTDWVTTSDLRKKEEEARKEAESRDMEEWTKKMHATYETPTLPRQMPPHKRRAGRPALPLNLSIHPQAVQRSLLEQGRERRGGKPREEEFVCENDRVPRETLEFYHDDILRERDRSLALERLNNKYQGYSKILACESHLQQAWLWELEHDGDQLLPKDWVQTHDGQGNVLYCNVTTNEDHSPPSSDNKSLEGFMGSEMLRRMERMEEHKKEILASRKFTEKVEHLIDEALAHGASLQQFCRRVKGSNQFDDKQLRYIFQMAKQEIRKVDPKDDPIEEEEEKEEAARRKITFQEPAEQVKAARKAEILSIESGTSDEDTPAPPAPPPPHSASERQEEEERQYPSHSRVEEWVTNQVKREHVAWEADEVLSEVLPPRRMPQIHSSSTSPKAKDAAPHAPLLAANSQASMRMASRGRGSTSSFNFSLERVRSGGGAGVEMLQIVSPKDTTRPSTAFSAASTVCAEDHVRVRTASGRRLKPRAFGLLVDSRPVTAAGGMRLAPVSPQMEAELRPRTSMVLRRIGTC</sequence>
<dbReference type="EMBL" id="JH993310">
    <property type="protein sequence ID" value="EKX31291.1"/>
    <property type="molecule type" value="Genomic_DNA"/>
</dbReference>
<accession>L1I500</accession>
<feature type="repeat" description="ANK" evidence="3">
    <location>
        <begin position="83"/>
        <end position="115"/>
    </location>
</feature>
<reference evidence="7" key="2">
    <citation type="submission" date="2012-11" db="EMBL/GenBank/DDBJ databases">
        <authorList>
            <person name="Kuo A."/>
            <person name="Curtis B.A."/>
            <person name="Tanifuji G."/>
            <person name="Burki F."/>
            <person name="Gruber A."/>
            <person name="Irimia M."/>
            <person name="Maruyama S."/>
            <person name="Arias M.C."/>
            <person name="Ball S.G."/>
            <person name="Gile G.H."/>
            <person name="Hirakawa Y."/>
            <person name="Hopkins J.F."/>
            <person name="Rensing S.A."/>
            <person name="Schmutz J."/>
            <person name="Symeonidi A."/>
            <person name="Elias M."/>
            <person name="Eveleigh R.J."/>
            <person name="Herman E.K."/>
            <person name="Klute M.J."/>
            <person name="Nakayama T."/>
            <person name="Obornik M."/>
            <person name="Reyes-Prieto A."/>
            <person name="Armbrust E.V."/>
            <person name="Aves S.J."/>
            <person name="Beiko R.G."/>
            <person name="Coutinho P."/>
            <person name="Dacks J.B."/>
            <person name="Durnford D.G."/>
            <person name="Fast N.M."/>
            <person name="Green B.R."/>
            <person name="Grisdale C."/>
            <person name="Hempe F."/>
            <person name="Henrissat B."/>
            <person name="Hoppner M.P."/>
            <person name="Ishida K.-I."/>
            <person name="Kim E."/>
            <person name="Koreny L."/>
            <person name="Kroth P.G."/>
            <person name="Liu Y."/>
            <person name="Malik S.-B."/>
            <person name="Maier U.G."/>
            <person name="McRose D."/>
            <person name="Mock T."/>
            <person name="Neilson J.A."/>
            <person name="Onodera N.T."/>
            <person name="Poole A.M."/>
            <person name="Pritham E.J."/>
            <person name="Richards T.A."/>
            <person name="Rocap G."/>
            <person name="Roy S.W."/>
            <person name="Sarai C."/>
            <person name="Schaack S."/>
            <person name="Shirato S."/>
            <person name="Slamovits C.H."/>
            <person name="Spencer D.F."/>
            <person name="Suzuki S."/>
            <person name="Worden A.Z."/>
            <person name="Zauner S."/>
            <person name="Barry K."/>
            <person name="Bell C."/>
            <person name="Bharti A.K."/>
            <person name="Crow J.A."/>
            <person name="Grimwood J."/>
            <person name="Kramer R."/>
            <person name="Lindquist E."/>
            <person name="Lucas S."/>
            <person name="Salamov A."/>
            <person name="McFadden G.I."/>
            <person name="Lane C.E."/>
            <person name="Keeling P.J."/>
            <person name="Gray M.W."/>
            <person name="Grigoriev I.V."/>
            <person name="Archibald J.M."/>
        </authorList>
    </citation>
    <scope>NUCLEOTIDE SEQUENCE</scope>
    <source>
        <strain evidence="7">CCMP2712</strain>
    </source>
</reference>
<evidence type="ECO:0000313" key="6">
    <source>
        <dbReference type="EnsemblProtists" id="EKX31291"/>
    </source>
</evidence>
<dbReference type="KEGG" id="gtt:GUITHDRAFT_122511"/>
<name>L1I500_GUITC</name>
<evidence type="ECO:0000256" key="1">
    <source>
        <dbReference type="ARBA" id="ARBA00022737"/>
    </source>
</evidence>
<reference evidence="6" key="3">
    <citation type="submission" date="2015-06" db="UniProtKB">
        <authorList>
            <consortium name="EnsemblProtists"/>
        </authorList>
    </citation>
    <scope>IDENTIFICATION</scope>
</reference>
<dbReference type="SUPFAM" id="SSF48403">
    <property type="entry name" value="Ankyrin repeat"/>
    <property type="match status" value="1"/>
</dbReference>
<dbReference type="Pfam" id="PF12796">
    <property type="entry name" value="Ank_2"/>
    <property type="match status" value="1"/>
</dbReference>
<dbReference type="PANTHER" id="PTHR24171">
    <property type="entry name" value="ANKYRIN REPEAT DOMAIN-CONTAINING PROTEIN 39-RELATED"/>
    <property type="match status" value="1"/>
</dbReference>
<protein>
    <submittedName>
        <fullName evidence="5 6">Uncharacterized protein</fullName>
    </submittedName>
</protein>
<feature type="region of interest" description="Disordered" evidence="4">
    <location>
        <begin position="731"/>
        <end position="752"/>
    </location>
</feature>
<dbReference type="InterPro" id="IPR002110">
    <property type="entry name" value="Ankyrin_rpt"/>
</dbReference>
<keyword evidence="2 3" id="KW-0040">ANK repeat</keyword>
<dbReference type="Proteomes" id="UP000011087">
    <property type="component" value="Unassembled WGS sequence"/>
</dbReference>
<evidence type="ECO:0000313" key="5">
    <source>
        <dbReference type="EMBL" id="EKX31291.1"/>
    </source>
</evidence>
<evidence type="ECO:0000313" key="7">
    <source>
        <dbReference type="Proteomes" id="UP000011087"/>
    </source>
</evidence>
<dbReference type="InterPro" id="IPR016181">
    <property type="entry name" value="Acyl_CoA_acyltransferase"/>
</dbReference>
<dbReference type="InterPro" id="IPR036770">
    <property type="entry name" value="Ankyrin_rpt-contain_sf"/>
</dbReference>
<dbReference type="PROSITE" id="PS50088">
    <property type="entry name" value="ANK_REPEAT"/>
    <property type="match status" value="2"/>
</dbReference>
<dbReference type="GeneID" id="17288013"/>
<evidence type="ECO:0000256" key="4">
    <source>
        <dbReference type="SAM" id="MobiDB-lite"/>
    </source>
</evidence>
<gene>
    <name evidence="5" type="ORF">GUITHDRAFT_122511</name>
</gene>
<keyword evidence="7" id="KW-1185">Reference proteome</keyword>
<dbReference type="SUPFAM" id="SSF55729">
    <property type="entry name" value="Acyl-CoA N-acyltransferases (Nat)"/>
    <property type="match status" value="1"/>
</dbReference>
<keyword evidence="1" id="KW-0677">Repeat</keyword>
<dbReference type="EnsemblProtists" id="EKX31291">
    <property type="protein sequence ID" value="EKX31291"/>
    <property type="gene ID" value="GUITHDRAFT_122511"/>
</dbReference>
<reference evidence="5 7" key="1">
    <citation type="journal article" date="2012" name="Nature">
        <title>Algal genomes reveal evolutionary mosaicism and the fate of nucleomorphs.</title>
        <authorList>
            <consortium name="DOE Joint Genome Institute"/>
            <person name="Curtis B.A."/>
            <person name="Tanifuji G."/>
            <person name="Burki F."/>
            <person name="Gruber A."/>
            <person name="Irimia M."/>
            <person name="Maruyama S."/>
            <person name="Arias M.C."/>
            <person name="Ball S.G."/>
            <person name="Gile G.H."/>
            <person name="Hirakawa Y."/>
            <person name="Hopkins J.F."/>
            <person name="Kuo A."/>
            <person name="Rensing S.A."/>
            <person name="Schmutz J."/>
            <person name="Symeonidi A."/>
            <person name="Elias M."/>
            <person name="Eveleigh R.J."/>
            <person name="Herman E.K."/>
            <person name="Klute M.J."/>
            <person name="Nakayama T."/>
            <person name="Obornik M."/>
            <person name="Reyes-Prieto A."/>
            <person name="Armbrust E.V."/>
            <person name="Aves S.J."/>
            <person name="Beiko R.G."/>
            <person name="Coutinho P."/>
            <person name="Dacks J.B."/>
            <person name="Durnford D.G."/>
            <person name="Fast N.M."/>
            <person name="Green B.R."/>
            <person name="Grisdale C.J."/>
            <person name="Hempel F."/>
            <person name="Henrissat B."/>
            <person name="Hoppner M.P."/>
            <person name="Ishida K."/>
            <person name="Kim E."/>
            <person name="Koreny L."/>
            <person name="Kroth P.G."/>
            <person name="Liu Y."/>
            <person name="Malik S.B."/>
            <person name="Maier U.G."/>
            <person name="McRose D."/>
            <person name="Mock T."/>
            <person name="Neilson J.A."/>
            <person name="Onodera N.T."/>
            <person name="Poole A.M."/>
            <person name="Pritham E.J."/>
            <person name="Richards T.A."/>
            <person name="Rocap G."/>
            <person name="Roy S.W."/>
            <person name="Sarai C."/>
            <person name="Schaack S."/>
            <person name="Shirato S."/>
            <person name="Slamovits C.H."/>
            <person name="Spencer D.F."/>
            <person name="Suzuki S."/>
            <person name="Worden A.Z."/>
            <person name="Zauner S."/>
            <person name="Barry K."/>
            <person name="Bell C."/>
            <person name="Bharti A.K."/>
            <person name="Crow J.A."/>
            <person name="Grimwood J."/>
            <person name="Kramer R."/>
            <person name="Lindquist E."/>
            <person name="Lucas S."/>
            <person name="Salamov A."/>
            <person name="McFadden G.I."/>
            <person name="Lane C.E."/>
            <person name="Keeling P.J."/>
            <person name="Gray M.W."/>
            <person name="Grigoriev I.V."/>
            <person name="Archibald J.M."/>
        </authorList>
    </citation>
    <scope>NUCLEOTIDE SEQUENCE</scope>
    <source>
        <strain evidence="5 7">CCMP2712</strain>
    </source>
</reference>
<feature type="repeat" description="ANK" evidence="3">
    <location>
        <begin position="49"/>
        <end position="81"/>
    </location>
</feature>
<dbReference type="Gene3D" id="1.25.40.20">
    <property type="entry name" value="Ankyrin repeat-containing domain"/>
    <property type="match status" value="1"/>
</dbReference>